<dbReference type="InterPro" id="IPR045584">
    <property type="entry name" value="Pilin-like"/>
</dbReference>
<keyword evidence="1" id="KW-0472">Membrane</keyword>
<reference evidence="2 3" key="1">
    <citation type="submission" date="2016-11" db="EMBL/GenBank/DDBJ databases">
        <authorList>
            <person name="Jaros S."/>
            <person name="Januszkiewicz K."/>
            <person name="Wedrychowicz H."/>
        </authorList>
    </citation>
    <scope>NUCLEOTIDE SEQUENCE [LARGE SCALE GENOMIC DNA]</scope>
    <source>
        <strain evidence="2 3">DSM 13106</strain>
    </source>
</reference>
<evidence type="ECO:0000313" key="2">
    <source>
        <dbReference type="EMBL" id="SHH55109.1"/>
    </source>
</evidence>
<name>A0A1M5TWK8_9FIRM</name>
<protein>
    <submittedName>
        <fullName evidence="2">Prepilin-type N-terminal cleavage/methylation domain-containing protein</fullName>
    </submittedName>
</protein>
<dbReference type="OrthoDB" id="1954973at2"/>
<evidence type="ECO:0000256" key="1">
    <source>
        <dbReference type="SAM" id="Phobius"/>
    </source>
</evidence>
<dbReference type="RefSeq" id="WP_072743013.1">
    <property type="nucleotide sequence ID" value="NZ_FQXR01000003.1"/>
</dbReference>
<dbReference type="Proteomes" id="UP000184389">
    <property type="component" value="Unassembled WGS sequence"/>
</dbReference>
<dbReference type="EMBL" id="FQXR01000003">
    <property type="protein sequence ID" value="SHH55109.1"/>
    <property type="molecule type" value="Genomic_DNA"/>
</dbReference>
<proteinExistence type="predicted"/>
<dbReference type="NCBIfam" id="TIGR02532">
    <property type="entry name" value="IV_pilin_GFxxxE"/>
    <property type="match status" value="1"/>
</dbReference>
<keyword evidence="1" id="KW-1133">Transmembrane helix</keyword>
<dbReference type="AlphaFoldDB" id="A0A1M5TWK8"/>
<dbReference type="STRING" id="1123281.SAMN02745180_00451"/>
<evidence type="ECO:0000313" key="3">
    <source>
        <dbReference type="Proteomes" id="UP000184389"/>
    </source>
</evidence>
<dbReference type="Pfam" id="PF07963">
    <property type="entry name" value="N_methyl"/>
    <property type="match status" value="1"/>
</dbReference>
<sequence length="206" mass="24330">MKKLLKNKKGITLVELLVTIALIGIVLSIIYNMFFISAKNYENMSNKVELNRDIRYFLIKIQKEISQARKANDSYIDENESKGKEGPIFIKAQKFCIYVDLDSDGKPELVQYYLENGNLMRKQVKSTDEKYPYLNFINFTESKVVLKNLDEGQKIEDIFKDIKIIDKESKNRQEYEETRKSVNLNFKIKGNAYEYYFFTKSKVEFE</sequence>
<dbReference type="SUPFAM" id="SSF54523">
    <property type="entry name" value="Pili subunits"/>
    <property type="match status" value="1"/>
</dbReference>
<keyword evidence="1" id="KW-0812">Transmembrane</keyword>
<dbReference type="PROSITE" id="PS00409">
    <property type="entry name" value="PROKAR_NTER_METHYL"/>
    <property type="match status" value="1"/>
</dbReference>
<dbReference type="InterPro" id="IPR012902">
    <property type="entry name" value="N_methyl_site"/>
</dbReference>
<keyword evidence="3" id="KW-1185">Reference proteome</keyword>
<gene>
    <name evidence="2" type="ORF">SAMN02745180_00451</name>
</gene>
<organism evidence="2 3">
    <name type="scientific">Sporanaerobacter acetigenes DSM 13106</name>
    <dbReference type="NCBI Taxonomy" id="1123281"/>
    <lineage>
        <taxon>Bacteria</taxon>
        <taxon>Bacillati</taxon>
        <taxon>Bacillota</taxon>
        <taxon>Tissierellia</taxon>
        <taxon>Tissierellales</taxon>
        <taxon>Sporanaerobacteraceae</taxon>
        <taxon>Sporanaerobacter</taxon>
    </lineage>
</organism>
<feature type="transmembrane region" description="Helical" evidence="1">
    <location>
        <begin position="12"/>
        <end position="34"/>
    </location>
</feature>
<accession>A0A1M5TWK8</accession>